<dbReference type="Gene3D" id="3.30.160.60">
    <property type="entry name" value="Classic Zinc Finger"/>
    <property type="match status" value="1"/>
</dbReference>
<comment type="caution">
    <text evidence="11">The sequence shown here is derived from an EMBL/GenBank/DDBJ whole genome shotgun (WGS) entry which is preliminary data.</text>
</comment>
<accession>A0AAD9N1Z8</accession>
<name>A0AAD9N1Z8_9ANNE</name>
<feature type="repeat" description="NHL" evidence="7">
    <location>
        <begin position="449"/>
        <end position="483"/>
    </location>
</feature>
<dbReference type="PROSITE" id="PS51125">
    <property type="entry name" value="NHL"/>
    <property type="match status" value="4"/>
</dbReference>
<dbReference type="SUPFAM" id="SSF57845">
    <property type="entry name" value="B-box zinc-binding domain"/>
    <property type="match status" value="1"/>
</dbReference>
<dbReference type="Pfam" id="PF13445">
    <property type="entry name" value="zf-RING_UBOX"/>
    <property type="match status" value="1"/>
</dbReference>
<evidence type="ECO:0000256" key="5">
    <source>
        <dbReference type="ARBA" id="ARBA00022833"/>
    </source>
</evidence>
<dbReference type="PANTHER" id="PTHR25462:SF305">
    <property type="entry name" value="RING-TYPE DOMAIN-CONTAINING PROTEIN"/>
    <property type="match status" value="1"/>
</dbReference>
<dbReference type="PANTHER" id="PTHR25462">
    <property type="entry name" value="BONUS, ISOFORM C-RELATED"/>
    <property type="match status" value="1"/>
</dbReference>
<dbReference type="InterPro" id="IPR047153">
    <property type="entry name" value="TRIM45/56/19-like"/>
</dbReference>
<feature type="coiled-coil region" evidence="8">
    <location>
        <begin position="242"/>
        <end position="288"/>
    </location>
</feature>
<reference evidence="11" key="1">
    <citation type="journal article" date="2023" name="Mol. Biol. Evol.">
        <title>Third-Generation Sequencing Reveals the Adaptive Role of the Epigenome in Three Deep-Sea Polychaetes.</title>
        <authorList>
            <person name="Perez M."/>
            <person name="Aroh O."/>
            <person name="Sun Y."/>
            <person name="Lan Y."/>
            <person name="Juniper S.K."/>
            <person name="Young C.R."/>
            <person name="Angers B."/>
            <person name="Qian P.Y."/>
        </authorList>
    </citation>
    <scope>NUCLEOTIDE SEQUENCE</scope>
    <source>
        <strain evidence="11">P08H-3</strain>
    </source>
</reference>
<evidence type="ECO:0000256" key="7">
    <source>
        <dbReference type="PROSITE-ProRule" id="PRU00504"/>
    </source>
</evidence>
<organism evidence="11 12">
    <name type="scientific">Paralvinella palmiformis</name>
    <dbReference type="NCBI Taxonomy" id="53620"/>
    <lineage>
        <taxon>Eukaryota</taxon>
        <taxon>Metazoa</taxon>
        <taxon>Spiralia</taxon>
        <taxon>Lophotrochozoa</taxon>
        <taxon>Annelida</taxon>
        <taxon>Polychaeta</taxon>
        <taxon>Sedentaria</taxon>
        <taxon>Canalipalpata</taxon>
        <taxon>Terebellida</taxon>
        <taxon>Terebelliformia</taxon>
        <taxon>Alvinellidae</taxon>
        <taxon>Paralvinella</taxon>
    </lineage>
</organism>
<feature type="domain" description="B box-type" evidence="10">
    <location>
        <begin position="158"/>
        <end position="199"/>
    </location>
</feature>
<keyword evidence="3" id="KW-0677">Repeat</keyword>
<dbReference type="InterPro" id="IPR011042">
    <property type="entry name" value="6-blade_b-propeller_TolB-like"/>
</dbReference>
<feature type="domain" description="RING-type" evidence="9">
    <location>
        <begin position="19"/>
        <end position="67"/>
    </location>
</feature>
<dbReference type="SUPFAM" id="SSF63829">
    <property type="entry name" value="Calcium-dependent phosphotriesterase"/>
    <property type="match status" value="1"/>
</dbReference>
<evidence type="ECO:0000313" key="12">
    <source>
        <dbReference type="Proteomes" id="UP001208570"/>
    </source>
</evidence>
<proteinExistence type="predicted"/>
<dbReference type="CDD" id="cd19757">
    <property type="entry name" value="Bbox1"/>
    <property type="match status" value="1"/>
</dbReference>
<dbReference type="EMBL" id="JAODUP010000274">
    <property type="protein sequence ID" value="KAK2154207.1"/>
    <property type="molecule type" value="Genomic_DNA"/>
</dbReference>
<dbReference type="GO" id="GO:0061630">
    <property type="term" value="F:ubiquitin protein ligase activity"/>
    <property type="evidence" value="ECO:0007669"/>
    <property type="project" value="TreeGrafter"/>
</dbReference>
<dbReference type="AlphaFoldDB" id="A0AAD9N1Z8"/>
<evidence type="ECO:0000313" key="11">
    <source>
        <dbReference type="EMBL" id="KAK2154207.1"/>
    </source>
</evidence>
<protein>
    <submittedName>
        <fullName evidence="11">Uncharacterized protein</fullName>
    </submittedName>
</protein>
<feature type="repeat" description="NHL" evidence="7">
    <location>
        <begin position="529"/>
        <end position="572"/>
    </location>
</feature>
<dbReference type="GO" id="GO:0005654">
    <property type="term" value="C:nucleoplasm"/>
    <property type="evidence" value="ECO:0007669"/>
    <property type="project" value="TreeGrafter"/>
</dbReference>
<dbReference type="SMART" id="SM00184">
    <property type="entry name" value="RING"/>
    <property type="match status" value="1"/>
</dbReference>
<dbReference type="PROSITE" id="PS50089">
    <property type="entry name" value="ZF_RING_2"/>
    <property type="match status" value="1"/>
</dbReference>
<keyword evidence="8" id="KW-0175">Coiled coil</keyword>
<evidence type="ECO:0000259" key="10">
    <source>
        <dbReference type="PROSITE" id="PS50119"/>
    </source>
</evidence>
<feature type="domain" description="B box-type" evidence="10">
    <location>
        <begin position="102"/>
        <end position="152"/>
    </location>
</feature>
<dbReference type="InterPro" id="IPR027370">
    <property type="entry name" value="Znf-RING_euk"/>
</dbReference>
<dbReference type="Gene3D" id="3.30.40.10">
    <property type="entry name" value="Zinc/RING finger domain, C3HC4 (zinc finger)"/>
    <property type="match status" value="1"/>
</dbReference>
<dbReference type="PROSITE" id="PS50119">
    <property type="entry name" value="ZF_BBOX"/>
    <property type="match status" value="2"/>
</dbReference>
<dbReference type="Pfam" id="PF00643">
    <property type="entry name" value="zf-B_box"/>
    <property type="match status" value="1"/>
</dbReference>
<keyword evidence="5" id="KW-0862">Zinc</keyword>
<feature type="repeat" description="NHL" evidence="7">
    <location>
        <begin position="576"/>
        <end position="619"/>
    </location>
</feature>
<dbReference type="Gene3D" id="2.120.10.30">
    <property type="entry name" value="TolB, C-terminal domain"/>
    <property type="match status" value="2"/>
</dbReference>
<dbReference type="InterPro" id="IPR001841">
    <property type="entry name" value="Znf_RING"/>
</dbReference>
<evidence type="ECO:0000259" key="9">
    <source>
        <dbReference type="PROSITE" id="PS50089"/>
    </source>
</evidence>
<dbReference type="Gene3D" id="4.10.830.40">
    <property type="match status" value="1"/>
</dbReference>
<keyword evidence="12" id="KW-1185">Reference proteome</keyword>
<dbReference type="PROSITE" id="PS00518">
    <property type="entry name" value="ZF_RING_1"/>
    <property type="match status" value="1"/>
</dbReference>
<evidence type="ECO:0000256" key="1">
    <source>
        <dbReference type="ARBA" id="ARBA00022553"/>
    </source>
</evidence>
<dbReference type="Proteomes" id="UP001208570">
    <property type="component" value="Unassembled WGS sequence"/>
</dbReference>
<evidence type="ECO:0000256" key="3">
    <source>
        <dbReference type="ARBA" id="ARBA00022737"/>
    </source>
</evidence>
<sequence length="664" mass="74014">MAAVIPDQSRSDFEDLLHCMICFEQYSTPKMLHCGHTFCADCLIGYHQTYQQQKRAVHGKLPCPTCRELTTLPGGGVSGLKNDFKVKKIEEMFKTMNIKNRVSTKVCDPCKVQKKSSPATCYCPNCAMSYCSSCLKKHDKNPVFKSHRVVNDKDRQQLMQFVCRVHPDEQGRYFCSTCGVVVCTICIVQGHEGHDVKEVDSLLKQQQEDIHNLKNIVETRLSRLRNVAVQLEDLRQVNLNLCQQAEIEIKEKTKRMMAELRQQENKLLDELRNRRDDKMQKISKELDRVQFHVGKAISLSNYAKNTMRRGSLQTFAVHDEFIQRMRTVAEADAATPDGQFFTIINFLPGRQEPSIGRIDETRVPPDEVARQASAPSSSGRGITRHISLNHKSKKPQLLLHLHQYGTKPGAIRDPLGVICLLNGDLAVAEWGNKRVQLFDAVGKSVELIGAGQLQAPQGVAVTLKGNIIVSDGELKRLQVFSPSGSGLAQWGLGKFFTPCGIAISPNGHCIVTDTGEHSVSIYQGEKTCLKRFGSEGSSDTRFKNPLYVTTGNHNEIIVSDSDNHCVKVFDSRGEFKLRFGGLGSGDGHLHFPRGVCCDNEGNIVVADRNNSRICLFSRSGRFIRHLVTKVDGIQDPYAVALSITGNLVVTESASKRAAIKMFEL</sequence>
<dbReference type="InterPro" id="IPR017907">
    <property type="entry name" value="Znf_RING_CS"/>
</dbReference>
<evidence type="ECO:0000256" key="8">
    <source>
        <dbReference type="SAM" id="Coils"/>
    </source>
</evidence>
<dbReference type="InterPro" id="IPR013083">
    <property type="entry name" value="Znf_RING/FYVE/PHD"/>
</dbReference>
<gene>
    <name evidence="11" type="ORF">LSH36_274g00031</name>
</gene>
<dbReference type="SUPFAM" id="SSF57850">
    <property type="entry name" value="RING/U-box"/>
    <property type="match status" value="1"/>
</dbReference>
<dbReference type="GO" id="GO:0008270">
    <property type="term" value="F:zinc ion binding"/>
    <property type="evidence" value="ECO:0007669"/>
    <property type="project" value="UniProtKB-KW"/>
</dbReference>
<dbReference type="Pfam" id="PF01436">
    <property type="entry name" value="NHL"/>
    <property type="match status" value="2"/>
</dbReference>
<dbReference type="InterPro" id="IPR001258">
    <property type="entry name" value="NHL_repeat"/>
</dbReference>
<keyword evidence="4 6" id="KW-0863">Zinc-finger</keyword>
<evidence type="ECO:0000256" key="2">
    <source>
        <dbReference type="ARBA" id="ARBA00022723"/>
    </source>
</evidence>
<evidence type="ECO:0000256" key="6">
    <source>
        <dbReference type="PROSITE-ProRule" id="PRU00024"/>
    </source>
</evidence>
<dbReference type="InterPro" id="IPR000315">
    <property type="entry name" value="Znf_B-box"/>
</dbReference>
<keyword evidence="2" id="KW-0479">Metal-binding</keyword>
<evidence type="ECO:0000256" key="4">
    <source>
        <dbReference type="ARBA" id="ARBA00022771"/>
    </source>
</evidence>
<keyword evidence="1" id="KW-0597">Phosphoprotein</keyword>
<feature type="repeat" description="NHL" evidence="7">
    <location>
        <begin position="493"/>
        <end position="525"/>
    </location>
</feature>
<dbReference type="CDD" id="cd05819">
    <property type="entry name" value="NHL"/>
    <property type="match status" value="1"/>
</dbReference>
<dbReference type="SMART" id="SM00336">
    <property type="entry name" value="BBOX"/>
    <property type="match status" value="2"/>
</dbReference>